<dbReference type="Pfam" id="PF13472">
    <property type="entry name" value="Lipase_GDSL_2"/>
    <property type="match status" value="1"/>
</dbReference>
<dbReference type="Gene3D" id="3.40.50.1110">
    <property type="entry name" value="SGNH hydrolase"/>
    <property type="match status" value="1"/>
</dbReference>
<evidence type="ECO:0000313" key="3">
    <source>
        <dbReference type="Proteomes" id="UP000198281"/>
    </source>
</evidence>
<dbReference type="EMBL" id="FZOS01000006">
    <property type="protein sequence ID" value="SNS43317.1"/>
    <property type="molecule type" value="Genomic_DNA"/>
</dbReference>
<dbReference type="PANTHER" id="PTHR30383:SF24">
    <property type="entry name" value="THIOESTERASE 1_PROTEASE 1_LYSOPHOSPHOLIPASE L1"/>
    <property type="match status" value="1"/>
</dbReference>
<dbReference type="InterPro" id="IPR036514">
    <property type="entry name" value="SGNH_hydro_sf"/>
</dbReference>
<dbReference type="InterPro" id="IPR051532">
    <property type="entry name" value="Ester_Hydrolysis_Enzymes"/>
</dbReference>
<accession>A0A239EFC3</accession>
<dbReference type="GO" id="GO:0004622">
    <property type="term" value="F:phosphatidylcholine lysophospholipase activity"/>
    <property type="evidence" value="ECO:0007669"/>
    <property type="project" value="TreeGrafter"/>
</dbReference>
<gene>
    <name evidence="2" type="ORF">SAMN06295912_106111</name>
</gene>
<protein>
    <submittedName>
        <fullName evidence="2">Acyl-CoA thioesterase-1</fullName>
    </submittedName>
</protein>
<dbReference type="Proteomes" id="UP000198281">
    <property type="component" value="Unassembled WGS sequence"/>
</dbReference>
<dbReference type="PANTHER" id="PTHR30383">
    <property type="entry name" value="THIOESTERASE 1/PROTEASE 1/LYSOPHOSPHOLIPASE L1"/>
    <property type="match status" value="1"/>
</dbReference>
<dbReference type="CDD" id="cd01822">
    <property type="entry name" value="Lysophospholipase_L1_like"/>
    <property type="match status" value="1"/>
</dbReference>
<keyword evidence="3" id="KW-1185">Reference proteome</keyword>
<organism evidence="2 3">
    <name type="scientific">Edaphosphingomonas laterariae</name>
    <dbReference type="NCBI Taxonomy" id="861865"/>
    <lineage>
        <taxon>Bacteria</taxon>
        <taxon>Pseudomonadati</taxon>
        <taxon>Pseudomonadota</taxon>
        <taxon>Alphaproteobacteria</taxon>
        <taxon>Sphingomonadales</taxon>
        <taxon>Rhizorhabdaceae</taxon>
        <taxon>Edaphosphingomonas</taxon>
    </lineage>
</organism>
<sequence length="223" mass="24013">MKEGIPLRPDRFAYGVRRLIVHAAALLTLFVTLPAHAADRLVVAFGDSLMAGYQLKPGEGFAPRLEAALRKSGVAAHVHNAGVSGDTTAQGKARLGWVLGALKARPDLVIVELGANDMLRGLPNAQTRLNLDAILTDLKRRKVPVLIAGMRAAPNMGPAYTKEFNAIYPTLARKHGLPLYPFFMEGVAANRALLLKDGMHPNPRGVDVIVRGILPQVRKALAQ</sequence>
<dbReference type="SUPFAM" id="SSF52266">
    <property type="entry name" value="SGNH hydrolase"/>
    <property type="match status" value="1"/>
</dbReference>
<proteinExistence type="predicted"/>
<feature type="domain" description="SGNH hydrolase-type esterase" evidence="1">
    <location>
        <begin position="44"/>
        <end position="206"/>
    </location>
</feature>
<reference evidence="3" key="1">
    <citation type="submission" date="2017-06" db="EMBL/GenBank/DDBJ databases">
        <authorList>
            <person name="Varghese N."/>
            <person name="Submissions S."/>
        </authorList>
    </citation>
    <scope>NUCLEOTIDE SEQUENCE [LARGE SCALE GENOMIC DNA]</scope>
    <source>
        <strain evidence="3">LNB2</strain>
    </source>
</reference>
<name>A0A239EFC3_9SPHN</name>
<dbReference type="InterPro" id="IPR013830">
    <property type="entry name" value="SGNH_hydro"/>
</dbReference>
<dbReference type="AlphaFoldDB" id="A0A239EFC3"/>
<evidence type="ECO:0000313" key="2">
    <source>
        <dbReference type="EMBL" id="SNS43317.1"/>
    </source>
</evidence>
<evidence type="ECO:0000259" key="1">
    <source>
        <dbReference type="Pfam" id="PF13472"/>
    </source>
</evidence>